<dbReference type="InterPro" id="IPR013783">
    <property type="entry name" value="Ig-like_fold"/>
</dbReference>
<dbReference type="InterPro" id="IPR059115">
    <property type="entry name" value="Rib"/>
</dbReference>
<feature type="non-terminal residue" evidence="4">
    <location>
        <position position="482"/>
    </location>
</feature>
<feature type="domain" description="Rib" evidence="2">
    <location>
        <begin position="170"/>
        <end position="251"/>
    </location>
</feature>
<feature type="domain" description="Bacterial Ig" evidence="3">
    <location>
        <begin position="434"/>
        <end position="481"/>
    </location>
</feature>
<sequence length="482" mass="50419">KYEPKVTPVEREHGTPVTSDDVTGAVTVPGYPTEGKQPTVTVDEGAKLPDGNTSGKTDVPVTVRYPDGTEDHVTVPVTIGNQADKDKYEPKVTPVEREHGTPVTSDDVTGAVTVPGYPTEGKQPTVTVDEGAKLPDGNTSGKTDVPVTVRYPDGTEDHVTVPVTIGNQADKDKYEPKVTPVEREHGTPVTSDDVTGAVTVPGYPTEGKQPTVTVDEGAKLPDGNTSGKTDVPVTVRYPDGTEDHVTVPVTIGNQADKDKYEPKVTPVEKEHGTPVTSDDVTGAVTVPGYPTEGKQPTVTVDEGAKLPDGNTSGTTNIPVTVTYPDGSSEKVEVPVKIKDDEDNTVTPNVNPVTKGDKNITGHDGKPGHTVEVTLPDGTKVTGKVDEKGNWSVPVPTDKPFNAGDKVSVVEKDDKGHTSPATEVTVNDTENTAKQPTVDPVQGGDPSVSGKGTPGHTVEVTLPDGTKVTGEVDGDGNYHVDIP</sequence>
<dbReference type="NCBIfam" id="TIGR02331">
    <property type="entry name" value="rib_alpha"/>
    <property type="match status" value="3"/>
</dbReference>
<name>A0ABT2QT58_9STAP</name>
<evidence type="ECO:0000256" key="1">
    <source>
        <dbReference type="SAM" id="MobiDB-lite"/>
    </source>
</evidence>
<dbReference type="Proteomes" id="UP001209553">
    <property type="component" value="Unassembled WGS sequence"/>
</dbReference>
<dbReference type="InterPro" id="IPR041498">
    <property type="entry name" value="Big_6"/>
</dbReference>
<evidence type="ECO:0000313" key="4">
    <source>
        <dbReference type="EMBL" id="MCU5747140.1"/>
    </source>
</evidence>
<gene>
    <name evidence="4" type="ORF">N9R04_10780</name>
</gene>
<feature type="compositionally biased region" description="Basic and acidic residues" evidence="1">
    <location>
        <begin position="354"/>
        <end position="368"/>
    </location>
</feature>
<feature type="domain" description="Rib" evidence="2">
    <location>
        <begin position="84"/>
        <end position="165"/>
    </location>
</feature>
<feature type="compositionally biased region" description="Basic and acidic residues" evidence="1">
    <location>
        <begin position="407"/>
        <end position="416"/>
    </location>
</feature>
<feature type="compositionally biased region" description="Polar residues" evidence="1">
    <location>
        <begin position="309"/>
        <end position="319"/>
    </location>
</feature>
<dbReference type="Gene3D" id="2.60.40.10">
    <property type="entry name" value="Immunoglobulins"/>
    <property type="match status" value="2"/>
</dbReference>
<accession>A0ABT2QT58</accession>
<evidence type="ECO:0000259" key="2">
    <source>
        <dbReference type="Pfam" id="PF08428"/>
    </source>
</evidence>
<proteinExistence type="predicted"/>
<keyword evidence="5" id="KW-1185">Reference proteome</keyword>
<protein>
    <submittedName>
        <fullName evidence="4">Rib/alpha-like domain-containing protein</fullName>
    </submittedName>
</protein>
<evidence type="ECO:0000259" key="3">
    <source>
        <dbReference type="Pfam" id="PF17936"/>
    </source>
</evidence>
<dbReference type="RefSeq" id="WP_262856871.1">
    <property type="nucleotide sequence ID" value="NZ_JAOPKZ010000034.1"/>
</dbReference>
<feature type="compositionally biased region" description="Basic and acidic residues" evidence="1">
    <location>
        <begin position="1"/>
        <end position="14"/>
    </location>
</feature>
<feature type="compositionally biased region" description="Basic and acidic residues" evidence="1">
    <location>
        <begin position="83"/>
        <end position="100"/>
    </location>
</feature>
<dbReference type="Pfam" id="PF17936">
    <property type="entry name" value="Big_6"/>
    <property type="match status" value="2"/>
</dbReference>
<comment type="caution">
    <text evidence="4">The sequence shown here is derived from an EMBL/GenBank/DDBJ whole genome shotgun (WGS) entry which is preliminary data.</text>
</comment>
<dbReference type="Pfam" id="PF08428">
    <property type="entry name" value="Rib"/>
    <property type="match status" value="4"/>
</dbReference>
<feature type="domain" description="Rib" evidence="2">
    <location>
        <begin position="256"/>
        <end position="339"/>
    </location>
</feature>
<reference evidence="4 5" key="1">
    <citation type="journal article" date="2023" name="Int. J. Syst. Evol. Microbiol.">
        <title>Streptococcus sciuri sp. nov., Staphylococcus marylandisciuri sp. nov. and Staphylococcus americanisciuri sp. nov., isolated from faeces of eastern grey squirrel (Sciurus carolinensis).</title>
        <authorList>
            <person name="Volokhov D.V."/>
            <person name="Zagorodnyaya T.A."/>
            <person name="Furtak V.A."/>
            <person name="Nattanmai G."/>
            <person name="Randall L."/>
            <person name="Jose S."/>
            <person name="Gao Y."/>
            <person name="Eisenberg T."/>
            <person name="Delmonte P."/>
            <person name="Blom J."/>
            <person name="Mitchell K.K."/>
        </authorList>
    </citation>
    <scope>NUCLEOTIDE SEQUENCE [LARGE SCALE GENOMIC DNA]</scope>
    <source>
        <strain evidence="4 5">SQ8-PEA</strain>
    </source>
</reference>
<feature type="compositionally biased region" description="Basic and acidic residues" evidence="1">
    <location>
        <begin position="327"/>
        <end position="339"/>
    </location>
</feature>
<feature type="compositionally biased region" description="Polar residues" evidence="1">
    <location>
        <begin position="418"/>
        <end position="434"/>
    </location>
</feature>
<evidence type="ECO:0000313" key="5">
    <source>
        <dbReference type="Proteomes" id="UP001209553"/>
    </source>
</evidence>
<feature type="compositionally biased region" description="Basic and acidic residues" evidence="1">
    <location>
        <begin position="255"/>
        <end position="272"/>
    </location>
</feature>
<feature type="region of interest" description="Disordered" evidence="1">
    <location>
        <begin position="1"/>
        <end position="482"/>
    </location>
</feature>
<feature type="compositionally biased region" description="Basic and acidic residues" evidence="1">
    <location>
        <begin position="169"/>
        <end position="186"/>
    </location>
</feature>
<feature type="non-terminal residue" evidence="4">
    <location>
        <position position="1"/>
    </location>
</feature>
<feature type="domain" description="Rib" evidence="2">
    <location>
        <begin position="1"/>
        <end position="79"/>
    </location>
</feature>
<organism evidence="4 5">
    <name type="scientific">Staphylococcus marylandisciuri</name>
    <dbReference type="NCBI Taxonomy" id="2981529"/>
    <lineage>
        <taxon>Bacteria</taxon>
        <taxon>Bacillati</taxon>
        <taxon>Bacillota</taxon>
        <taxon>Bacilli</taxon>
        <taxon>Bacillales</taxon>
        <taxon>Staphylococcaceae</taxon>
        <taxon>Staphylococcus</taxon>
    </lineage>
</organism>
<feature type="domain" description="Bacterial Ig" evidence="3">
    <location>
        <begin position="346"/>
        <end position="427"/>
    </location>
</feature>
<dbReference type="EMBL" id="JAOPKZ010000034">
    <property type="protein sequence ID" value="MCU5747140.1"/>
    <property type="molecule type" value="Genomic_DNA"/>
</dbReference>
<dbReference type="InterPro" id="IPR012706">
    <property type="entry name" value="Rib_alpha_Esp_rpt"/>
</dbReference>